<feature type="transmembrane region" description="Helical" evidence="5">
    <location>
        <begin position="114"/>
        <end position="133"/>
    </location>
</feature>
<dbReference type="KEGG" id="schv:BRCON_1377"/>
<feature type="transmembrane region" description="Helical" evidence="5">
    <location>
        <begin position="562"/>
        <end position="583"/>
    </location>
</feature>
<keyword evidence="5" id="KW-0472">Membrane</keyword>
<feature type="transmembrane region" description="Helical" evidence="5">
    <location>
        <begin position="153"/>
        <end position="172"/>
    </location>
</feature>
<reference evidence="7 8" key="1">
    <citation type="submission" date="2018-05" db="EMBL/GenBank/DDBJ databases">
        <title>A metagenomic window into the 2 km-deep terrestrial subsurface aquifer revealed taxonomically and functionally diverse microbial community comprising novel uncultured bacterial lineages.</title>
        <authorList>
            <person name="Kadnikov V.V."/>
            <person name="Mardanov A.V."/>
            <person name="Beletsky A.V."/>
            <person name="Banks D."/>
            <person name="Pimenov N.V."/>
            <person name="Frank Y.A."/>
            <person name="Karnachuk O.V."/>
            <person name="Ravin N.V."/>
        </authorList>
    </citation>
    <scope>NUCLEOTIDE SEQUENCE [LARGE SCALE GENOMIC DNA]</scope>
    <source>
        <strain evidence="7">BY</strain>
    </source>
</reference>
<evidence type="ECO:0000259" key="6">
    <source>
        <dbReference type="PROSITE" id="PS51006"/>
    </source>
</evidence>
<comment type="similarity">
    <text evidence="1">Belongs to the spermidine/spermine synthase family.</text>
</comment>
<feature type="transmembrane region" description="Helical" evidence="5">
    <location>
        <begin position="42"/>
        <end position="62"/>
    </location>
</feature>
<evidence type="ECO:0000313" key="7">
    <source>
        <dbReference type="EMBL" id="AXA36154.1"/>
    </source>
</evidence>
<feature type="transmembrane region" description="Helical" evidence="5">
    <location>
        <begin position="627"/>
        <end position="652"/>
    </location>
</feature>
<evidence type="ECO:0000256" key="5">
    <source>
        <dbReference type="SAM" id="Phobius"/>
    </source>
</evidence>
<keyword evidence="3 4" id="KW-0620">Polyamine biosynthesis</keyword>
<dbReference type="SUPFAM" id="SSF53335">
    <property type="entry name" value="S-adenosyl-L-methionine-dependent methyltransferases"/>
    <property type="match status" value="1"/>
</dbReference>
<evidence type="ECO:0000256" key="1">
    <source>
        <dbReference type="ARBA" id="ARBA00007867"/>
    </source>
</evidence>
<dbReference type="InterPro" id="IPR029063">
    <property type="entry name" value="SAM-dependent_MTases_sf"/>
</dbReference>
<feature type="transmembrane region" description="Helical" evidence="5">
    <location>
        <begin position="536"/>
        <end position="556"/>
    </location>
</feature>
<feature type="transmembrane region" description="Helical" evidence="5">
    <location>
        <begin position="74"/>
        <end position="94"/>
    </location>
</feature>
<dbReference type="GO" id="GO:0005829">
    <property type="term" value="C:cytosol"/>
    <property type="evidence" value="ECO:0007669"/>
    <property type="project" value="TreeGrafter"/>
</dbReference>
<feature type="transmembrane region" description="Helical" evidence="5">
    <location>
        <begin position="664"/>
        <end position="683"/>
    </location>
</feature>
<feature type="transmembrane region" description="Helical" evidence="5">
    <location>
        <begin position="595"/>
        <end position="615"/>
    </location>
</feature>
<evidence type="ECO:0000256" key="3">
    <source>
        <dbReference type="ARBA" id="ARBA00023115"/>
    </source>
</evidence>
<feature type="transmembrane region" description="Helical" evidence="5">
    <location>
        <begin position="178"/>
        <end position="198"/>
    </location>
</feature>
<accession>A0A2Z4Y4T2</accession>
<keyword evidence="2 4" id="KW-0808">Transferase</keyword>
<dbReference type="AlphaFoldDB" id="A0A2Z4Y4T2"/>
<keyword evidence="5" id="KW-0812">Transmembrane</keyword>
<comment type="caution">
    <text evidence="4">Lacks conserved residue(s) required for the propagation of feature annotation.</text>
</comment>
<dbReference type="Gene3D" id="3.40.50.150">
    <property type="entry name" value="Vaccinia Virus protein VP39"/>
    <property type="match status" value="1"/>
</dbReference>
<dbReference type="PANTHER" id="PTHR11558:SF11">
    <property type="entry name" value="SPERMIDINE SYNTHASE"/>
    <property type="match status" value="1"/>
</dbReference>
<proteinExistence type="inferred from homology"/>
<feature type="domain" description="PABS" evidence="6">
    <location>
        <begin position="214"/>
        <end position="451"/>
    </location>
</feature>
<gene>
    <name evidence="7" type="ORF">BRCON_1377</name>
</gene>
<feature type="transmembrane region" description="Helical" evidence="5">
    <location>
        <begin position="12"/>
        <end position="30"/>
    </location>
</feature>
<dbReference type="CDD" id="cd02440">
    <property type="entry name" value="AdoMet_MTases"/>
    <property type="match status" value="1"/>
</dbReference>
<dbReference type="EMBL" id="CP030759">
    <property type="protein sequence ID" value="AXA36154.1"/>
    <property type="molecule type" value="Genomic_DNA"/>
</dbReference>
<dbReference type="PROSITE" id="PS51006">
    <property type="entry name" value="PABS_2"/>
    <property type="match status" value="1"/>
</dbReference>
<keyword evidence="5" id="KW-1133">Transmembrane helix</keyword>
<name>A0A2Z4Y4T2_SUMC1</name>
<dbReference type="InterPro" id="IPR030374">
    <property type="entry name" value="PABS"/>
</dbReference>
<protein>
    <submittedName>
        <fullName evidence="7">Spermidine synthase</fullName>
    </submittedName>
</protein>
<evidence type="ECO:0000313" key="8">
    <source>
        <dbReference type="Proteomes" id="UP000262583"/>
    </source>
</evidence>
<dbReference type="Proteomes" id="UP000262583">
    <property type="component" value="Chromosome"/>
</dbReference>
<sequence length="737" mass="78865">MHELRRQTTPWQLIILAVGIASPLVQLVVTRELLGAFAGNEYVVGVSLGLWLLFTGLGSTIARSQHSPNHPSSARIAFAVAGLGVLAPTSLLVLRGVRLTLMVRGAQAGPTEALLAATASMLPYCMLSGFLLCRASSVLAAKRGPAEGLGHGYMLDAAGSVLGGVLFSFVLVHFLTHGAIVVGTGLLLLGTAVTCQLLDGQRHRASLVVVATIFVYFIAAAAERRTLNALALGQPVQLNANTPYGHLLATKVGEQYNFFLNGVPYFSTGQHDTAEERVHLAMLQRPNAERVLLLGAPIPEIIAELLKYPRLQVDCVHPDDRLIRQIEKVASHVLNDPRVHLISADPRFYVRACGPKYDLILLFSPLPDTLQFHRLYTVEFFREVRAALRQGGVLAFPFGDFTGYLSPAQARSIATCYRTLSAVFGNVLILPAAQSYFLASDGLLSSDYATLYREAQIKTAYVGPSYFETMITADRLATLQAAVQVPVPLNRDFQPKLLSFTLRRWLDEHGYKVGALEVVIALLILAYAASLRGPAVAIFASGYSAAGLEYVLLFLLQVLAGALYYQVGVVVTAFMVGLVVGAWMGAKARVSSTSLVWNQLLTAGIALALVALLPPMPTITRSIVNPIAPLLSVTIVVLGLATLVGYAFPVAARAERFHSGTTPARLYTADFIGAAAGAILLSTMLVPTFGVGIAILCCAAVNIWGAIEMWRARFAASGIHEGATRGALEAAKESQAE</sequence>
<organism evidence="7 8">
    <name type="scientific">Sumerlaea chitinivorans</name>
    <dbReference type="NCBI Taxonomy" id="2250252"/>
    <lineage>
        <taxon>Bacteria</taxon>
        <taxon>Candidatus Sumerlaeota</taxon>
        <taxon>Candidatus Sumerlaeia</taxon>
        <taxon>Candidatus Sumerlaeales</taxon>
        <taxon>Candidatus Sumerlaeaceae</taxon>
        <taxon>Candidatus Sumerlaea</taxon>
    </lineage>
</organism>
<feature type="transmembrane region" description="Helical" evidence="5">
    <location>
        <begin position="205"/>
        <end position="222"/>
    </location>
</feature>
<evidence type="ECO:0000256" key="2">
    <source>
        <dbReference type="ARBA" id="ARBA00022679"/>
    </source>
</evidence>
<dbReference type="GO" id="GO:0004766">
    <property type="term" value="F:spermidine synthase activity"/>
    <property type="evidence" value="ECO:0007669"/>
    <property type="project" value="TreeGrafter"/>
</dbReference>
<dbReference type="Pfam" id="PF01564">
    <property type="entry name" value="Spermine_synth"/>
    <property type="match status" value="1"/>
</dbReference>
<evidence type="ECO:0000256" key="4">
    <source>
        <dbReference type="PROSITE-ProRule" id="PRU00354"/>
    </source>
</evidence>
<dbReference type="PANTHER" id="PTHR11558">
    <property type="entry name" value="SPERMIDINE/SPERMINE SYNTHASE"/>
    <property type="match status" value="1"/>
</dbReference>
<dbReference type="InterPro" id="IPR001045">
    <property type="entry name" value="Spermi_synthase"/>
</dbReference>
<dbReference type="GO" id="GO:0008295">
    <property type="term" value="P:spermidine biosynthetic process"/>
    <property type="evidence" value="ECO:0007669"/>
    <property type="project" value="TreeGrafter"/>
</dbReference>